<sequence>MYQKEMYKMMKKNFILLASTIGIIATSQVFAQKDNIGIGTTKPDQSAVLDISSTNKGLLMPRMTLQQRNSIQNPAKGLIVYQTDFVSGFYYNDGNEWKSLGNNLSEKSVAADPNDWSMLGNTGTNPATNWLGTNDATPLAFKAGGSYAGFLDAGKFNTAFGPGAGAAFSNTSTTVNHNLALGYAALQNNNALNPTVGITGYNIGIGSLALTNATTATANVGLGFQALRDCQSCYYNLAIGTSALAGLTTGNSNVAIGTTAMASNNGTNNVAIGFQAGFSNTGTASGNTFIGYQAGYSETASNKLYISNSNTATPLVYGDFATKYLAVGEVAAADRAAANSGGYRLLVKGGMITEKIKVAVAGTADWADYVFEPTYKLMSLDKVESFIKENKHLPNVPSAEDMSKNGLDVTQTSAKLMEKIEELTLYIIEMNKEIKALKEESAKLKNK</sequence>
<feature type="coiled-coil region" evidence="1">
    <location>
        <begin position="420"/>
        <end position="447"/>
    </location>
</feature>
<keyword evidence="4" id="KW-1185">Reference proteome</keyword>
<feature type="chain" id="PRO_5046258537" description="Peptidase S74 domain-containing protein" evidence="2">
    <location>
        <begin position="32"/>
        <end position="447"/>
    </location>
</feature>
<reference evidence="3 4" key="1">
    <citation type="submission" date="2011-07" db="EMBL/GenBank/DDBJ databases">
        <title>The complete genome of chromosome of Emticicia oligotrophica DSM 17448.</title>
        <authorList>
            <consortium name="US DOE Joint Genome Institute (JGI-PGF)"/>
            <person name="Lucas S."/>
            <person name="Han J."/>
            <person name="Lapidus A."/>
            <person name="Bruce D."/>
            <person name="Goodwin L."/>
            <person name="Pitluck S."/>
            <person name="Peters L."/>
            <person name="Kyrpides N."/>
            <person name="Mavromatis K."/>
            <person name="Ivanova N."/>
            <person name="Ovchinnikova G."/>
            <person name="Teshima H."/>
            <person name="Detter J.C."/>
            <person name="Tapia R."/>
            <person name="Han C."/>
            <person name="Land M."/>
            <person name="Hauser L."/>
            <person name="Markowitz V."/>
            <person name="Cheng J.-F."/>
            <person name="Hugenholtz P."/>
            <person name="Woyke T."/>
            <person name="Wu D."/>
            <person name="Tindall B."/>
            <person name="Pomrenke H."/>
            <person name="Brambilla E."/>
            <person name="Klenk H.-P."/>
            <person name="Eisen J.A."/>
        </authorList>
    </citation>
    <scope>NUCLEOTIDE SEQUENCE [LARGE SCALE GENOMIC DNA]</scope>
    <source>
        <strain evidence="3 4">DSM 17448</strain>
    </source>
</reference>
<gene>
    <name evidence="3" type="ordered locus">Emtol_2072</name>
</gene>
<keyword evidence="1" id="KW-0175">Coiled coil</keyword>
<evidence type="ECO:0000256" key="1">
    <source>
        <dbReference type="SAM" id="Coils"/>
    </source>
</evidence>
<name>A0ABN4ALU6_EMTOG</name>
<evidence type="ECO:0000313" key="4">
    <source>
        <dbReference type="Proteomes" id="UP000002875"/>
    </source>
</evidence>
<evidence type="ECO:0000313" key="3">
    <source>
        <dbReference type="EMBL" id="AFK03211.1"/>
    </source>
</evidence>
<organism evidence="3 4">
    <name type="scientific">Emticicia oligotrophica (strain DSM 17448 / CIP 109782 / MTCC 6937 / GPTSA100-15)</name>
    <dbReference type="NCBI Taxonomy" id="929562"/>
    <lineage>
        <taxon>Bacteria</taxon>
        <taxon>Pseudomonadati</taxon>
        <taxon>Bacteroidota</taxon>
        <taxon>Cytophagia</taxon>
        <taxon>Cytophagales</taxon>
        <taxon>Leadbetterellaceae</taxon>
        <taxon>Emticicia</taxon>
    </lineage>
</organism>
<feature type="signal peptide" evidence="2">
    <location>
        <begin position="1"/>
        <end position="31"/>
    </location>
</feature>
<keyword evidence="2" id="KW-0732">Signal</keyword>
<protein>
    <recommendedName>
        <fullName evidence="5">Peptidase S74 domain-containing protein</fullName>
    </recommendedName>
</protein>
<dbReference type="RefSeq" id="WP_015028909.1">
    <property type="nucleotide sequence ID" value="NC_018748.1"/>
</dbReference>
<evidence type="ECO:0000256" key="2">
    <source>
        <dbReference type="SAM" id="SignalP"/>
    </source>
</evidence>
<evidence type="ECO:0008006" key="5">
    <source>
        <dbReference type="Google" id="ProtNLM"/>
    </source>
</evidence>
<dbReference type="Gene3D" id="2.150.10.10">
    <property type="entry name" value="Serralysin-like metalloprotease, C-terminal"/>
    <property type="match status" value="1"/>
</dbReference>
<proteinExistence type="predicted"/>
<accession>A0ABN4ALU6</accession>
<dbReference type="EMBL" id="CP002961">
    <property type="protein sequence ID" value="AFK03211.1"/>
    <property type="molecule type" value="Genomic_DNA"/>
</dbReference>
<dbReference type="Proteomes" id="UP000002875">
    <property type="component" value="Chromosome"/>
</dbReference>
<dbReference type="InterPro" id="IPR011049">
    <property type="entry name" value="Serralysin-like_metalloprot_C"/>
</dbReference>